<keyword evidence="10 12" id="KW-0443">Lipid metabolism</keyword>
<keyword evidence="14" id="KW-0732">Signal</keyword>
<keyword evidence="8 13" id="KW-0106">Calcium</keyword>
<comment type="subcellular location">
    <subcellularLocation>
        <location evidence="3">Cytoplasm</location>
        <location evidence="3">Cytosol</location>
    </subcellularLocation>
    <subcellularLocation>
        <location evidence="2">Membrane</location>
        <topology evidence="2">Peripheral membrane protein</topology>
    </subcellularLocation>
</comment>
<dbReference type="Pfam" id="PF00168">
    <property type="entry name" value="C2"/>
    <property type="match status" value="1"/>
</dbReference>
<dbReference type="SUPFAM" id="SSF49562">
    <property type="entry name" value="C2 domain (Calcium/lipid-binding domain, CaLB)"/>
    <property type="match status" value="1"/>
</dbReference>
<dbReference type="InterPro" id="IPR000008">
    <property type="entry name" value="C2_dom"/>
</dbReference>
<evidence type="ECO:0000256" key="13">
    <source>
        <dbReference type="RuleBase" id="RU362102"/>
    </source>
</evidence>
<evidence type="ECO:0000256" key="6">
    <source>
        <dbReference type="ARBA" id="ARBA00022723"/>
    </source>
</evidence>
<dbReference type="GO" id="GO:0005829">
    <property type="term" value="C:cytosol"/>
    <property type="evidence" value="ECO:0007669"/>
    <property type="project" value="UniProtKB-SubCell"/>
</dbReference>
<evidence type="ECO:0000256" key="4">
    <source>
        <dbReference type="ARBA" id="ARBA00013278"/>
    </source>
</evidence>
<reference evidence="17 18" key="1">
    <citation type="submission" date="2019-09" db="EMBL/GenBank/DDBJ databases">
        <title>Bird 10,000 Genomes (B10K) Project - Family phase.</title>
        <authorList>
            <person name="Zhang G."/>
        </authorList>
    </citation>
    <scope>NUCLEOTIDE SEQUENCE [LARGE SCALE GENOMIC DNA]</scope>
    <source>
        <strain evidence="17">B10K-DU-001-03</strain>
        <tissue evidence="17">Muscle</tissue>
    </source>
</reference>
<evidence type="ECO:0000256" key="11">
    <source>
        <dbReference type="ARBA" id="ARBA00023136"/>
    </source>
</evidence>
<dbReference type="GO" id="GO:0047498">
    <property type="term" value="F:calcium-dependent phospholipase A2 activity"/>
    <property type="evidence" value="ECO:0007669"/>
    <property type="project" value="TreeGrafter"/>
</dbReference>
<organism evidence="17 18">
    <name type="scientific">Sclerurus mexicanus</name>
    <name type="common">tawny-throated leaftosser</name>
    <dbReference type="NCBI Taxonomy" id="265632"/>
    <lineage>
        <taxon>Eukaryota</taxon>
        <taxon>Metazoa</taxon>
        <taxon>Chordata</taxon>
        <taxon>Craniata</taxon>
        <taxon>Vertebrata</taxon>
        <taxon>Euteleostomi</taxon>
        <taxon>Archelosauria</taxon>
        <taxon>Archosauria</taxon>
        <taxon>Dinosauria</taxon>
        <taxon>Saurischia</taxon>
        <taxon>Theropoda</taxon>
        <taxon>Coelurosauria</taxon>
        <taxon>Aves</taxon>
        <taxon>Neognathae</taxon>
        <taxon>Neoaves</taxon>
        <taxon>Telluraves</taxon>
        <taxon>Australaves</taxon>
        <taxon>Passeriformes</taxon>
        <taxon>Furnariidae</taxon>
        <taxon>Sclerurus</taxon>
    </lineage>
</organism>
<evidence type="ECO:0000259" key="16">
    <source>
        <dbReference type="PROSITE" id="PS51210"/>
    </source>
</evidence>
<comment type="catalytic activity">
    <reaction evidence="13">
        <text>a 1,2-diacyl-sn-glycero-3-phosphocholine + H2O = a 1-acyl-sn-glycero-3-phosphocholine + a fatty acid + H(+)</text>
        <dbReference type="Rhea" id="RHEA:15801"/>
        <dbReference type="ChEBI" id="CHEBI:15377"/>
        <dbReference type="ChEBI" id="CHEBI:15378"/>
        <dbReference type="ChEBI" id="CHEBI:28868"/>
        <dbReference type="ChEBI" id="CHEBI:57643"/>
        <dbReference type="ChEBI" id="CHEBI:58168"/>
        <dbReference type="EC" id="3.1.1.4"/>
    </reaction>
</comment>
<evidence type="ECO:0000256" key="3">
    <source>
        <dbReference type="ARBA" id="ARBA00004514"/>
    </source>
</evidence>
<evidence type="ECO:0000256" key="8">
    <source>
        <dbReference type="ARBA" id="ARBA00022837"/>
    </source>
</evidence>
<keyword evidence="7 12" id="KW-0378">Hydrolase</keyword>
<dbReference type="GO" id="GO:0046475">
    <property type="term" value="P:glycerophospholipid catabolic process"/>
    <property type="evidence" value="ECO:0007669"/>
    <property type="project" value="TreeGrafter"/>
</dbReference>
<evidence type="ECO:0000259" key="15">
    <source>
        <dbReference type="PROSITE" id="PS50004"/>
    </source>
</evidence>
<dbReference type="Proteomes" id="UP000588334">
    <property type="component" value="Unassembled WGS sequence"/>
</dbReference>
<evidence type="ECO:0000256" key="1">
    <source>
        <dbReference type="ARBA" id="ARBA00001913"/>
    </source>
</evidence>
<sequence>LCFKIFVVICELQYMFSNTVSQTDCYVSLSLPTASPETARTKTIKNCKDPVWNETFCFRIQSQVKNILEIKVYDENAVTKDDLLFTILFDIAKIQLGETVRLTFQLNPKTEEMLEVEFASESIPVPPERLVTNGVLVSREISCLEVLVDNRWTKKEPSEKDFLFSVKGSYEESQTLSLGSFWQPVKPLDFHYIKYSLSELRVALAEKKPHFYSVLLILWGFFPRVRQSIYMRKQMTETLILSDHAHLFNSGLCLRSRNLDVRLEFDLCKEEKNFLQKRKKFVASALKKALHLEQDLQEHEVPVIAVMTTGGGTRALTSLLGNLLGLQKLGLLDAISYITGSSGSTWTLSHLYQNTEWSHKDLSRPIGEVRRHMTKCKLSCFSLESLKYYAKELKLRKQEGYQISSVDFWGLLLEKALSDGKNNHKLSDERQALSQGQNPLPIYMILNIKEDYSLSEFKEWVEFTPYEVGFLKYGAFIRAEDFGSEFFMGRLMKKLPESRICFMKGLWSNVFSYNLLDAWHSSNPTERRSLRCTQHRVVDVGDEPSSPDGSHELDTYLVTPECGIMGIIRRLLTERVLVSKFYNFLKGFQMHNAYLQSKNFCLWKDTVLENFPSQLTETAEFMCLADTAGYIDISYPPLMRPERKVDVVLHLNYSSGSQTLPLEEASKYFQKQGIPFPKIHMSEEEKKNLKECYIFEDTETPEAPTVVFFPLVNDSFRKYKEPGVERSPAEMAQGNVDVSTIFSPYCLNSFTYTGEEFDKLIELSSYNIQNNQHLILQALNSAVEQKQQRKK</sequence>
<feature type="non-terminal residue" evidence="17">
    <location>
        <position position="1"/>
    </location>
</feature>
<dbReference type="FunFam" id="2.60.40.150:FF:000030">
    <property type="entry name" value="Phospholipase A2"/>
    <property type="match status" value="1"/>
</dbReference>
<evidence type="ECO:0000256" key="5">
    <source>
        <dbReference type="ARBA" id="ARBA00022490"/>
    </source>
</evidence>
<dbReference type="GO" id="GO:0005544">
    <property type="term" value="F:calcium-dependent phospholipid binding"/>
    <property type="evidence" value="ECO:0007669"/>
    <property type="project" value="TreeGrafter"/>
</dbReference>
<feature type="non-terminal residue" evidence="17">
    <location>
        <position position="791"/>
    </location>
</feature>
<protein>
    <recommendedName>
        <fullName evidence="4 13">Phospholipase A2</fullName>
        <ecNumber evidence="4 13">3.1.1.4</ecNumber>
    </recommendedName>
</protein>
<comment type="caution">
    <text evidence="17">The sequence shown here is derived from an EMBL/GenBank/DDBJ whole genome shotgun (WGS) entry which is preliminary data.</text>
</comment>
<dbReference type="PANTHER" id="PTHR10728:SF63">
    <property type="entry name" value="PHOSPHOLIPASE A2"/>
    <property type="match status" value="1"/>
</dbReference>
<dbReference type="Gene3D" id="2.60.40.150">
    <property type="entry name" value="C2 domain"/>
    <property type="match status" value="1"/>
</dbReference>
<dbReference type="OrthoDB" id="270970at2759"/>
<evidence type="ECO:0000256" key="10">
    <source>
        <dbReference type="ARBA" id="ARBA00023098"/>
    </source>
</evidence>
<dbReference type="SMART" id="SM00239">
    <property type="entry name" value="C2"/>
    <property type="match status" value="1"/>
</dbReference>
<dbReference type="EC" id="3.1.1.4" evidence="4 13"/>
<evidence type="ECO:0000256" key="12">
    <source>
        <dbReference type="PROSITE-ProRule" id="PRU00555"/>
    </source>
</evidence>
<dbReference type="Gene3D" id="3.40.1090.10">
    <property type="entry name" value="Cytosolic phospholipase A2 catalytic domain"/>
    <property type="match status" value="1"/>
</dbReference>
<keyword evidence="6 13" id="KW-0479">Metal-binding</keyword>
<dbReference type="SMART" id="SM00022">
    <property type="entry name" value="PLAc"/>
    <property type="match status" value="1"/>
</dbReference>
<evidence type="ECO:0000256" key="9">
    <source>
        <dbReference type="ARBA" id="ARBA00022963"/>
    </source>
</evidence>
<dbReference type="PROSITE" id="PS51210">
    <property type="entry name" value="PLA2C"/>
    <property type="match status" value="1"/>
</dbReference>
<name>A0A7K8WK36_9FURN</name>
<dbReference type="CDD" id="cd04036">
    <property type="entry name" value="C2_cPLA2"/>
    <property type="match status" value="1"/>
</dbReference>
<dbReference type="Pfam" id="PF18695">
    <property type="entry name" value="cPLA2_C2"/>
    <property type="match status" value="1"/>
</dbReference>
<feature type="signal peptide" evidence="14">
    <location>
        <begin position="1"/>
        <end position="17"/>
    </location>
</feature>
<comment type="cofactor">
    <cofactor evidence="1">
        <name>Ca(2+)</name>
        <dbReference type="ChEBI" id="CHEBI:29108"/>
    </cofactor>
</comment>
<dbReference type="InterPro" id="IPR016035">
    <property type="entry name" value="Acyl_Trfase/lysoPLipase"/>
</dbReference>
<feature type="chain" id="PRO_5029795000" description="Phospholipase A2" evidence="14">
    <location>
        <begin position="18"/>
        <end position="791"/>
    </location>
</feature>
<feature type="domain" description="PLA2c" evidence="16">
    <location>
        <begin position="252"/>
        <end position="791"/>
    </location>
</feature>
<comment type="domain">
    <text evidence="13">The N-terminal C2 domain associates with lipid membranes upon calcium binding.</text>
</comment>
<keyword evidence="9 12" id="KW-0442">Lipid degradation</keyword>
<dbReference type="InterPro" id="IPR035892">
    <property type="entry name" value="C2_domain_sf"/>
</dbReference>
<dbReference type="GO" id="GO:0016020">
    <property type="term" value="C:membrane"/>
    <property type="evidence" value="ECO:0007669"/>
    <property type="project" value="UniProtKB-SubCell"/>
</dbReference>
<proteinExistence type="predicted"/>
<evidence type="ECO:0000313" key="18">
    <source>
        <dbReference type="Proteomes" id="UP000588334"/>
    </source>
</evidence>
<dbReference type="Pfam" id="PF01735">
    <property type="entry name" value="PLA2_B"/>
    <property type="match status" value="1"/>
</dbReference>
<gene>
    <name evidence="17" type="primary">Pla2g4e_3</name>
    <name evidence="17" type="ORF">SCLMEX_R13455</name>
</gene>
<dbReference type="InterPro" id="IPR002642">
    <property type="entry name" value="LysoPLipase_cat_dom"/>
</dbReference>
<keyword evidence="18" id="KW-1185">Reference proteome</keyword>
<dbReference type="FunFam" id="3.40.1090.10:FF:000002">
    <property type="entry name" value="Phospholipase A2"/>
    <property type="match status" value="1"/>
</dbReference>
<keyword evidence="11" id="KW-0472">Membrane</keyword>
<evidence type="ECO:0000256" key="7">
    <source>
        <dbReference type="ARBA" id="ARBA00022801"/>
    </source>
</evidence>
<feature type="domain" description="C2" evidence="15">
    <location>
        <begin position="1"/>
        <end position="104"/>
    </location>
</feature>
<dbReference type="AlphaFoldDB" id="A0A7K8WK36"/>
<keyword evidence="5 13" id="KW-0963">Cytoplasm</keyword>
<dbReference type="GO" id="GO:0005509">
    <property type="term" value="F:calcium ion binding"/>
    <property type="evidence" value="ECO:0007669"/>
    <property type="project" value="InterPro"/>
</dbReference>
<accession>A0A7K8WK36</accession>
<evidence type="ECO:0000256" key="2">
    <source>
        <dbReference type="ARBA" id="ARBA00004170"/>
    </source>
</evidence>
<dbReference type="InterPro" id="IPR041847">
    <property type="entry name" value="C2_cPLA2"/>
</dbReference>
<dbReference type="SUPFAM" id="SSF52151">
    <property type="entry name" value="FabD/lysophospholipase-like"/>
    <property type="match status" value="1"/>
</dbReference>
<dbReference type="InterPro" id="IPR040723">
    <property type="entry name" value="cPLA2_C2"/>
</dbReference>
<dbReference type="PROSITE" id="PS50004">
    <property type="entry name" value="C2"/>
    <property type="match status" value="1"/>
</dbReference>
<dbReference type="PANTHER" id="PTHR10728">
    <property type="entry name" value="CYTOSOLIC PHOSPHOLIPASE A2"/>
    <property type="match status" value="1"/>
</dbReference>
<dbReference type="EMBL" id="VWZF01004607">
    <property type="protein sequence ID" value="NXF79044.1"/>
    <property type="molecule type" value="Genomic_DNA"/>
</dbReference>
<dbReference type="CDD" id="cd07201">
    <property type="entry name" value="cPLA2_Grp-IVB-IVD-IVE-IVF"/>
    <property type="match status" value="1"/>
</dbReference>
<evidence type="ECO:0000256" key="14">
    <source>
        <dbReference type="SAM" id="SignalP"/>
    </source>
</evidence>
<evidence type="ECO:0000313" key="17">
    <source>
        <dbReference type="EMBL" id="NXF79044.1"/>
    </source>
</evidence>